<evidence type="ECO:0000313" key="13">
    <source>
        <dbReference type="EMBL" id="KAJ2750850.1"/>
    </source>
</evidence>
<keyword evidence="12" id="KW-0732">Signal</keyword>
<dbReference type="GO" id="GO:0000329">
    <property type="term" value="C:fungal-type vacuole membrane"/>
    <property type="evidence" value="ECO:0007669"/>
    <property type="project" value="TreeGrafter"/>
</dbReference>
<comment type="cofactor">
    <cofactor evidence="9">
        <name>Mg(2+)</name>
        <dbReference type="ChEBI" id="CHEBI:18420"/>
    </cofactor>
    <text evidence="9">Binds 1 Mg(2+) ion.</text>
</comment>
<dbReference type="CDD" id="cd16012">
    <property type="entry name" value="ALP"/>
    <property type="match status" value="1"/>
</dbReference>
<feature type="binding site" evidence="9">
    <location>
        <position position="50"/>
    </location>
    <ligand>
        <name>Mg(2+)</name>
        <dbReference type="ChEBI" id="CHEBI:18420"/>
    </ligand>
</feature>
<evidence type="ECO:0000256" key="1">
    <source>
        <dbReference type="ARBA" id="ARBA00005984"/>
    </source>
</evidence>
<name>A0A9W8L9M9_9FUNG</name>
<dbReference type="PRINTS" id="PR00113">
    <property type="entry name" value="ALKPHPHTASE"/>
</dbReference>
<evidence type="ECO:0000256" key="2">
    <source>
        <dbReference type="ARBA" id="ARBA00012647"/>
    </source>
</evidence>
<dbReference type="PANTHER" id="PTHR11596:SF5">
    <property type="entry name" value="ALKALINE PHOSPHATASE"/>
    <property type="match status" value="1"/>
</dbReference>
<evidence type="ECO:0000313" key="14">
    <source>
        <dbReference type="Proteomes" id="UP001140011"/>
    </source>
</evidence>
<dbReference type="InterPro" id="IPR018299">
    <property type="entry name" value="Alkaline_phosphatase_AS"/>
</dbReference>
<feature type="binding site" evidence="9">
    <location>
        <position position="288"/>
    </location>
    <ligand>
        <name>Mg(2+)</name>
        <dbReference type="ChEBI" id="CHEBI:18420"/>
    </ligand>
</feature>
<evidence type="ECO:0000256" key="4">
    <source>
        <dbReference type="ARBA" id="ARBA00022723"/>
    </source>
</evidence>
<keyword evidence="6 9" id="KW-0862">Zinc</keyword>
<feature type="binding site" evidence="9">
    <location>
        <position position="436"/>
    </location>
    <ligand>
        <name>Zn(2+)</name>
        <dbReference type="ChEBI" id="CHEBI:29105"/>
        <label>2</label>
    </ligand>
</feature>
<comment type="catalytic activity">
    <reaction evidence="11">
        <text>a phosphate monoester + H2O = an alcohol + phosphate</text>
        <dbReference type="Rhea" id="RHEA:15017"/>
        <dbReference type="ChEBI" id="CHEBI:15377"/>
        <dbReference type="ChEBI" id="CHEBI:30879"/>
        <dbReference type="ChEBI" id="CHEBI:43474"/>
        <dbReference type="ChEBI" id="CHEBI:67140"/>
        <dbReference type="EC" id="3.1.3.1"/>
    </reaction>
</comment>
<evidence type="ECO:0000256" key="3">
    <source>
        <dbReference type="ARBA" id="ARBA00022553"/>
    </source>
</evidence>
<dbReference type="InterPro" id="IPR001952">
    <property type="entry name" value="Alkaline_phosphatase"/>
</dbReference>
<dbReference type="PANTHER" id="PTHR11596">
    <property type="entry name" value="ALKALINE PHOSPHATASE"/>
    <property type="match status" value="1"/>
</dbReference>
<dbReference type="GO" id="GO:0004035">
    <property type="term" value="F:alkaline phosphatase activity"/>
    <property type="evidence" value="ECO:0007669"/>
    <property type="project" value="UniProtKB-EC"/>
</dbReference>
<feature type="signal peptide" evidence="12">
    <location>
        <begin position="1"/>
        <end position="18"/>
    </location>
</feature>
<comment type="cofactor">
    <cofactor evidence="9">
        <name>Zn(2+)</name>
        <dbReference type="ChEBI" id="CHEBI:29105"/>
    </cofactor>
    <text evidence="9">Binds 2 Zn(2+) ions.</text>
</comment>
<evidence type="ECO:0000256" key="10">
    <source>
        <dbReference type="RuleBase" id="RU003946"/>
    </source>
</evidence>
<keyword evidence="14" id="KW-1185">Reference proteome</keyword>
<dbReference type="GO" id="GO:0046872">
    <property type="term" value="F:metal ion binding"/>
    <property type="evidence" value="ECO:0007669"/>
    <property type="project" value="UniProtKB-KW"/>
</dbReference>
<gene>
    <name evidence="13" type="primary">PHO8_3</name>
    <name evidence="13" type="ORF">GGI19_004863</name>
</gene>
<proteinExistence type="inferred from homology"/>
<keyword evidence="5 11" id="KW-0378">Hydrolase</keyword>
<dbReference type="Gene3D" id="1.10.60.40">
    <property type="match status" value="1"/>
</dbReference>
<dbReference type="SMART" id="SM00098">
    <property type="entry name" value="alkPPc"/>
    <property type="match status" value="1"/>
</dbReference>
<comment type="caution">
    <text evidence="13">The sequence shown here is derived from an EMBL/GenBank/DDBJ whole genome shotgun (WGS) entry which is preliminary data.</text>
</comment>
<feature type="active site" description="Phosphoserine intermediate" evidence="8">
    <location>
        <position position="98"/>
    </location>
</feature>
<keyword evidence="4 9" id="KW-0479">Metal-binding</keyword>
<dbReference type="PROSITE" id="PS00123">
    <property type="entry name" value="ALKALINE_PHOSPHATASE"/>
    <property type="match status" value="1"/>
</dbReference>
<evidence type="ECO:0000256" key="9">
    <source>
        <dbReference type="PIRSR" id="PIRSR601952-2"/>
    </source>
</evidence>
<feature type="binding site" evidence="9">
    <location>
        <position position="335"/>
    </location>
    <ligand>
        <name>Zn(2+)</name>
        <dbReference type="ChEBI" id="CHEBI:29105"/>
        <label>2</label>
    </ligand>
</feature>
<evidence type="ECO:0000256" key="12">
    <source>
        <dbReference type="SAM" id="SignalP"/>
    </source>
</evidence>
<comment type="similarity">
    <text evidence="1 10">Belongs to the alkaline phosphatase family.</text>
</comment>
<evidence type="ECO:0000256" key="11">
    <source>
        <dbReference type="RuleBase" id="RU003947"/>
    </source>
</evidence>
<dbReference type="AlphaFoldDB" id="A0A9W8L9M9"/>
<accession>A0A9W8L9M9</accession>
<organism evidence="13 14">
    <name type="scientific">Coemansia pectinata</name>
    <dbReference type="NCBI Taxonomy" id="1052879"/>
    <lineage>
        <taxon>Eukaryota</taxon>
        <taxon>Fungi</taxon>
        <taxon>Fungi incertae sedis</taxon>
        <taxon>Zoopagomycota</taxon>
        <taxon>Kickxellomycotina</taxon>
        <taxon>Kickxellomycetes</taxon>
        <taxon>Kickxellales</taxon>
        <taxon>Kickxellaceae</taxon>
        <taxon>Coemansia</taxon>
    </lineage>
</organism>
<dbReference type="EMBL" id="JANBUH010000488">
    <property type="protein sequence ID" value="KAJ2750850.1"/>
    <property type="molecule type" value="Genomic_DNA"/>
</dbReference>
<keyword evidence="3" id="KW-0597">Phosphoprotein</keyword>
<dbReference type="Proteomes" id="UP001140011">
    <property type="component" value="Unassembled WGS sequence"/>
</dbReference>
<dbReference type="OrthoDB" id="7392499at2759"/>
<feature type="binding site" evidence="9">
    <location>
        <position position="149"/>
    </location>
    <ligand>
        <name>Mg(2+)</name>
        <dbReference type="ChEBI" id="CHEBI:18420"/>
    </ligand>
</feature>
<feature type="binding site" evidence="9">
    <location>
        <position position="293"/>
    </location>
    <ligand>
        <name>Zn(2+)</name>
        <dbReference type="ChEBI" id="CHEBI:29105"/>
        <label>2</label>
    </ligand>
</feature>
<feature type="binding site" evidence="9">
    <location>
        <position position="336"/>
    </location>
    <ligand>
        <name>Zn(2+)</name>
        <dbReference type="ChEBI" id="CHEBI:29105"/>
        <label>2</label>
    </ligand>
</feature>
<keyword evidence="7 9" id="KW-0460">Magnesium</keyword>
<reference evidence="13" key="1">
    <citation type="submission" date="2022-07" db="EMBL/GenBank/DDBJ databases">
        <title>Phylogenomic reconstructions and comparative analyses of Kickxellomycotina fungi.</title>
        <authorList>
            <person name="Reynolds N.K."/>
            <person name="Stajich J.E."/>
            <person name="Barry K."/>
            <person name="Grigoriev I.V."/>
            <person name="Crous P."/>
            <person name="Smith M.E."/>
        </authorList>
    </citation>
    <scope>NUCLEOTIDE SEQUENCE</scope>
    <source>
        <strain evidence="13">BCRC 34297</strain>
    </source>
</reference>
<evidence type="ECO:0000256" key="7">
    <source>
        <dbReference type="ARBA" id="ARBA00022842"/>
    </source>
</evidence>
<dbReference type="Gene3D" id="3.40.720.10">
    <property type="entry name" value="Alkaline Phosphatase, subunit A"/>
    <property type="match status" value="1"/>
</dbReference>
<dbReference type="PROSITE" id="PS51257">
    <property type="entry name" value="PROKAR_LIPOPROTEIN"/>
    <property type="match status" value="1"/>
</dbReference>
<protein>
    <recommendedName>
        <fullName evidence="2 11">Alkaline phosphatase</fullName>
        <ecNumber evidence="2 11">3.1.3.1</ecNumber>
    </recommendedName>
</protein>
<feature type="chain" id="PRO_5040878247" description="Alkaline phosphatase" evidence="12">
    <location>
        <begin position="19"/>
        <end position="540"/>
    </location>
</feature>
<evidence type="ECO:0000256" key="5">
    <source>
        <dbReference type="ARBA" id="ARBA00022801"/>
    </source>
</evidence>
<feature type="binding site" evidence="9">
    <location>
        <position position="50"/>
    </location>
    <ligand>
        <name>Zn(2+)</name>
        <dbReference type="ChEBI" id="CHEBI:29105"/>
        <label>2</label>
    </ligand>
</feature>
<evidence type="ECO:0000256" key="6">
    <source>
        <dbReference type="ARBA" id="ARBA00022833"/>
    </source>
</evidence>
<dbReference type="Pfam" id="PF00245">
    <property type="entry name" value="Alk_phosphatase"/>
    <property type="match status" value="1"/>
</dbReference>
<dbReference type="EC" id="3.1.3.1" evidence="2 11"/>
<sequence>MKVSVLSVLSLVIASACAAPQPGVEDTAASSPKCSKSLARKRNLIMMVSDGFGTASETMARNYVQQMEGKPYEWLSALDELLVGTSRTKSSDSLVTDSAAGATVFSCAKKSYNGAIGVTPNEKPCGTVLEAAKLKGYTTALVSTARITHATPAAFASHVVHRDMEGLIAQQLVGNNTIGNKVDLLLGGGSCNFLPNTTKGSCRTDDLDVWALAKKNGYSTFESRAAFDALKPKTKLPTIGLFTSSHMSYEIDRNPALEPSLAEMTVKALEILSENTKHSNQGFFIMIEGARIDMAGHDNDPAAHLRDIVQYWETVAAVRRFVNNNRDTAMIGTSDHETGGLSLGMEHDYLWHPKYLKPVKKSSEVICRELSKVAVNERDNFVRKTVIPSYLGVSNVTDADVASVLRAAASGSTKCKLAVGLIVSRLAHISWSTDGHSAVDVGLYAYGRGTEKLRGNYENTQVGEFLRDYLQVDLAPVTKRLSNQLTEQPGFEWAREPPSIVTQRNVDKHSSGSAAAAAAYHAKLDSYHPLHYQGGHSHSH</sequence>
<dbReference type="SUPFAM" id="SSF53649">
    <property type="entry name" value="Alkaline phosphatase-like"/>
    <property type="match status" value="1"/>
</dbReference>
<evidence type="ECO:0000256" key="8">
    <source>
        <dbReference type="PIRSR" id="PIRSR601952-1"/>
    </source>
</evidence>
<feature type="binding site" evidence="9">
    <location>
        <position position="297"/>
    </location>
    <ligand>
        <name>Zn(2+)</name>
        <dbReference type="ChEBI" id="CHEBI:29105"/>
        <label>2</label>
    </ligand>
</feature>
<dbReference type="InterPro" id="IPR017850">
    <property type="entry name" value="Alkaline_phosphatase_core_sf"/>
</dbReference>
<feature type="binding site" evidence="9">
    <location>
        <position position="151"/>
    </location>
    <ligand>
        <name>Mg(2+)</name>
        <dbReference type="ChEBI" id="CHEBI:18420"/>
    </ligand>
</feature>